<organism evidence="1 2">
    <name type="scientific">Albugo candida</name>
    <dbReference type="NCBI Taxonomy" id="65357"/>
    <lineage>
        <taxon>Eukaryota</taxon>
        <taxon>Sar</taxon>
        <taxon>Stramenopiles</taxon>
        <taxon>Oomycota</taxon>
        <taxon>Peronosporomycetes</taxon>
        <taxon>Albuginales</taxon>
        <taxon>Albuginaceae</taxon>
        <taxon>Albugo</taxon>
    </lineage>
</organism>
<evidence type="ECO:0000313" key="1">
    <source>
        <dbReference type="EMBL" id="CCI48292.1"/>
    </source>
</evidence>
<comment type="caution">
    <text evidence="1">The sequence shown here is derived from an EMBL/GenBank/DDBJ whole genome shotgun (WGS) entry which is preliminary data.</text>
</comment>
<name>A0A024GPL1_9STRA</name>
<sequence length="107" mass="12529">MIVDGANDCSIHVLESRKRFEELRDRKKEQQVRMERVMQESFAQIEASVNRLMQMIQRQYMNYEQDFDKVTCILGEELATQSEIEKKLRMIASIINNIAESSVVASQ</sequence>
<protein>
    <submittedName>
        <fullName evidence="1">Uncharacterized protein</fullName>
    </submittedName>
</protein>
<dbReference type="Proteomes" id="UP000053237">
    <property type="component" value="Unassembled WGS sequence"/>
</dbReference>
<proteinExistence type="predicted"/>
<keyword evidence="2" id="KW-1185">Reference proteome</keyword>
<dbReference type="InParanoid" id="A0A024GPL1"/>
<reference evidence="1 2" key="1">
    <citation type="submission" date="2012-05" db="EMBL/GenBank/DDBJ databases">
        <title>Recombination and specialization in a pathogen metapopulation.</title>
        <authorList>
            <person name="Gardiner A."/>
            <person name="Kemen E."/>
            <person name="Schultz-Larsen T."/>
            <person name="MacLean D."/>
            <person name="Van Oosterhout C."/>
            <person name="Jones J.D.G."/>
        </authorList>
    </citation>
    <scope>NUCLEOTIDE SEQUENCE [LARGE SCALE GENOMIC DNA]</scope>
    <source>
        <strain evidence="1 2">Ac Nc2</strain>
    </source>
</reference>
<evidence type="ECO:0000313" key="2">
    <source>
        <dbReference type="Proteomes" id="UP000053237"/>
    </source>
</evidence>
<gene>
    <name evidence="1" type="ORF">BN9_093650</name>
</gene>
<dbReference type="EMBL" id="CAIX01000214">
    <property type="protein sequence ID" value="CCI48292.1"/>
    <property type="molecule type" value="Genomic_DNA"/>
</dbReference>
<accession>A0A024GPL1</accession>
<dbReference type="AlphaFoldDB" id="A0A024GPL1"/>